<comment type="caution">
    <text evidence="6">The sequence shown here is derived from an EMBL/GenBank/DDBJ whole genome shotgun (WGS) entry which is preliminary data.</text>
</comment>
<evidence type="ECO:0000313" key="7">
    <source>
        <dbReference type="EMBL" id="KAF0925754.1"/>
    </source>
</evidence>
<feature type="compositionally biased region" description="Polar residues" evidence="3">
    <location>
        <begin position="1"/>
        <end position="10"/>
    </location>
</feature>
<evidence type="ECO:0000259" key="4">
    <source>
        <dbReference type="PROSITE" id="PS50097"/>
    </source>
</evidence>
<evidence type="ECO:0000256" key="2">
    <source>
        <dbReference type="ARBA" id="ARBA00010846"/>
    </source>
</evidence>
<dbReference type="SUPFAM" id="SSF49599">
    <property type="entry name" value="TRAF domain-like"/>
    <property type="match status" value="1"/>
</dbReference>
<dbReference type="PANTHER" id="PTHR26379">
    <property type="entry name" value="BTB/POZ AND MATH DOMAIN-CONTAINING PROTEIN 1"/>
    <property type="match status" value="1"/>
</dbReference>
<reference evidence="6 8" key="1">
    <citation type="submission" date="2019-11" db="EMBL/GenBank/DDBJ databases">
        <title>Whole genome sequence of Oryza granulata.</title>
        <authorList>
            <person name="Li W."/>
        </authorList>
    </citation>
    <scope>NUCLEOTIDE SEQUENCE [LARGE SCALE GENOMIC DNA]</scope>
    <source>
        <strain evidence="8">cv. Menghai</strain>
        <tissue evidence="6">Leaf</tissue>
    </source>
</reference>
<dbReference type="SMART" id="SM00225">
    <property type="entry name" value="BTB"/>
    <property type="match status" value="1"/>
</dbReference>
<name>A0A6G1CAS2_9ORYZ</name>
<comment type="similarity">
    <text evidence="2">Belongs to the Tdpoz family.</text>
</comment>
<dbReference type="SUPFAM" id="SSF54695">
    <property type="entry name" value="POZ domain"/>
    <property type="match status" value="1"/>
</dbReference>
<comment type="pathway">
    <text evidence="1">Protein modification; protein ubiquitination.</text>
</comment>
<evidence type="ECO:0000256" key="3">
    <source>
        <dbReference type="SAM" id="MobiDB-lite"/>
    </source>
</evidence>
<dbReference type="InterPro" id="IPR002083">
    <property type="entry name" value="MATH/TRAF_dom"/>
</dbReference>
<proteinExistence type="inferred from homology"/>
<sequence length="367" mass="40697">MSTSGPSTSKKPGDAVEPSPSCSTIVVSEATGYHILKIDGYTRTKMMVATGEHLNSGEFHVGSYTWRLRYYPNGYEQEFSSSISFALVRTGAAAEDDAHVHARVKISLLDHAGGEPVTQYSHCDKCTFSKGHDRWAFKSFIKGEELEKSGHLVDDFFAVRCDLTYNVQDLRVKELVKVPPPLLRRHLGELLKDAKTADVRFTVGGKKFPAHRCVLAARSPVFRAELLGSMREHTERTICVDDMDAVVFGALLHFIYTDELPEMDDEDGNAAAMAQHLLVAADRYDMERLKKVCEDKVLRHLDVGTAATSLALAEQHGCPRLKEAILRFLTSPARLKAVMASDGYEHLVTRFPSIPTEILAMLATNLT</sequence>
<organism evidence="6 8">
    <name type="scientific">Oryza meyeriana var. granulata</name>
    <dbReference type="NCBI Taxonomy" id="110450"/>
    <lineage>
        <taxon>Eukaryota</taxon>
        <taxon>Viridiplantae</taxon>
        <taxon>Streptophyta</taxon>
        <taxon>Embryophyta</taxon>
        <taxon>Tracheophyta</taxon>
        <taxon>Spermatophyta</taxon>
        <taxon>Magnoliopsida</taxon>
        <taxon>Liliopsida</taxon>
        <taxon>Poales</taxon>
        <taxon>Poaceae</taxon>
        <taxon>BOP clade</taxon>
        <taxon>Oryzoideae</taxon>
        <taxon>Oryzeae</taxon>
        <taxon>Oryzinae</taxon>
        <taxon>Oryza</taxon>
        <taxon>Oryza meyeriana</taxon>
    </lineage>
</organism>
<dbReference type="InterPro" id="IPR011333">
    <property type="entry name" value="SKP1/BTB/POZ_sf"/>
</dbReference>
<evidence type="ECO:0000259" key="5">
    <source>
        <dbReference type="PROSITE" id="PS50144"/>
    </source>
</evidence>
<dbReference type="Pfam" id="PF00651">
    <property type="entry name" value="BTB"/>
    <property type="match status" value="1"/>
</dbReference>
<dbReference type="EMBL" id="SPHZ02000003">
    <property type="protein sequence ID" value="KAF0925754.1"/>
    <property type="molecule type" value="Genomic_DNA"/>
</dbReference>
<dbReference type="CDD" id="cd00121">
    <property type="entry name" value="MATH"/>
    <property type="match status" value="1"/>
</dbReference>
<dbReference type="AlphaFoldDB" id="A0A6G1CAS2"/>
<evidence type="ECO:0000256" key="1">
    <source>
        <dbReference type="ARBA" id="ARBA00004906"/>
    </source>
</evidence>
<accession>A0A6G1CAS2</accession>
<dbReference type="Gene3D" id="3.30.710.10">
    <property type="entry name" value="Potassium Channel Kv1.1, Chain A"/>
    <property type="match status" value="1"/>
</dbReference>
<evidence type="ECO:0000313" key="6">
    <source>
        <dbReference type="EMBL" id="KAF0897309.1"/>
    </source>
</evidence>
<feature type="domain" description="MATH" evidence="5">
    <location>
        <begin position="31"/>
        <end position="163"/>
    </location>
</feature>
<dbReference type="PROSITE" id="PS50097">
    <property type="entry name" value="BTB"/>
    <property type="match status" value="1"/>
</dbReference>
<dbReference type="Gene3D" id="2.60.210.10">
    <property type="entry name" value="Apoptosis, Tumor Necrosis Factor Receptor Associated Protein 2, Chain A"/>
    <property type="match status" value="1"/>
</dbReference>
<gene>
    <name evidence="7" type="ORF">E2562_017311</name>
    <name evidence="6" type="ORF">E2562_035617</name>
</gene>
<dbReference type="InterPro" id="IPR008974">
    <property type="entry name" value="TRAF-like"/>
</dbReference>
<dbReference type="InterPro" id="IPR056423">
    <property type="entry name" value="BACK_BPM_SPOP"/>
</dbReference>
<feature type="region of interest" description="Disordered" evidence="3">
    <location>
        <begin position="1"/>
        <end position="20"/>
    </location>
</feature>
<feature type="domain" description="BTB" evidence="4">
    <location>
        <begin position="197"/>
        <end position="264"/>
    </location>
</feature>
<evidence type="ECO:0008006" key="9">
    <source>
        <dbReference type="Google" id="ProtNLM"/>
    </source>
</evidence>
<dbReference type="Proteomes" id="UP000479710">
    <property type="component" value="Unassembled WGS sequence"/>
</dbReference>
<dbReference type="PROSITE" id="PS50144">
    <property type="entry name" value="MATH"/>
    <property type="match status" value="1"/>
</dbReference>
<evidence type="ECO:0000313" key="8">
    <source>
        <dbReference type="Proteomes" id="UP000479710"/>
    </source>
</evidence>
<dbReference type="PANTHER" id="PTHR26379:SF497">
    <property type="entry name" value="BTB_POZ DOMAIN CONTAINING PROTEIN"/>
    <property type="match status" value="1"/>
</dbReference>
<dbReference type="InterPro" id="IPR000210">
    <property type="entry name" value="BTB/POZ_dom"/>
</dbReference>
<dbReference type="GO" id="GO:0016567">
    <property type="term" value="P:protein ubiquitination"/>
    <property type="evidence" value="ECO:0007669"/>
    <property type="project" value="InterPro"/>
</dbReference>
<dbReference type="EMBL" id="SPHZ02000010">
    <property type="protein sequence ID" value="KAF0897309.1"/>
    <property type="molecule type" value="Genomic_DNA"/>
</dbReference>
<dbReference type="InterPro" id="IPR045005">
    <property type="entry name" value="BPM1-6"/>
</dbReference>
<dbReference type="Pfam" id="PF22486">
    <property type="entry name" value="MATH_2"/>
    <property type="match status" value="1"/>
</dbReference>
<dbReference type="Pfam" id="PF24570">
    <property type="entry name" value="BACK_BPM_SPOP"/>
    <property type="match status" value="1"/>
</dbReference>
<protein>
    <recommendedName>
        <fullName evidence="9">BTB domain-containing protein</fullName>
    </recommendedName>
</protein>
<dbReference type="Gene3D" id="1.25.40.420">
    <property type="match status" value="1"/>
</dbReference>
<dbReference type="OrthoDB" id="6359816at2759"/>
<keyword evidence="8" id="KW-1185">Reference proteome</keyword>